<gene>
    <name evidence="1" type="ORF">BaRGS_00008029</name>
</gene>
<sequence length="97" mass="10785">MQGIRLRFWVATDTILYQADIKNKIYHNVVQGGCDNDDHSLCVNGFATGAGKLTEGSLSLRFRPQQEKQVPFRQSSVSLFPCSPQHVGHAKGPTQQQ</sequence>
<keyword evidence="2" id="KW-1185">Reference proteome</keyword>
<name>A0ABD0LMW9_9CAEN</name>
<dbReference type="AlphaFoldDB" id="A0ABD0LMW9"/>
<comment type="caution">
    <text evidence="1">The sequence shown here is derived from an EMBL/GenBank/DDBJ whole genome shotgun (WGS) entry which is preliminary data.</text>
</comment>
<accession>A0ABD0LMW9</accession>
<evidence type="ECO:0000313" key="1">
    <source>
        <dbReference type="EMBL" id="KAK7500785.1"/>
    </source>
</evidence>
<dbReference type="Proteomes" id="UP001519460">
    <property type="component" value="Unassembled WGS sequence"/>
</dbReference>
<dbReference type="EMBL" id="JACVVK020000035">
    <property type="protein sequence ID" value="KAK7500785.1"/>
    <property type="molecule type" value="Genomic_DNA"/>
</dbReference>
<reference evidence="1 2" key="1">
    <citation type="journal article" date="2023" name="Sci. Data">
        <title>Genome assembly of the Korean intertidal mud-creeper Batillaria attramentaria.</title>
        <authorList>
            <person name="Patra A.K."/>
            <person name="Ho P.T."/>
            <person name="Jun S."/>
            <person name="Lee S.J."/>
            <person name="Kim Y."/>
            <person name="Won Y.J."/>
        </authorList>
    </citation>
    <scope>NUCLEOTIDE SEQUENCE [LARGE SCALE GENOMIC DNA]</scope>
    <source>
        <strain evidence="1">Wonlab-2016</strain>
    </source>
</reference>
<protein>
    <submittedName>
        <fullName evidence="1">Uncharacterized protein</fullName>
    </submittedName>
</protein>
<organism evidence="1 2">
    <name type="scientific">Batillaria attramentaria</name>
    <dbReference type="NCBI Taxonomy" id="370345"/>
    <lineage>
        <taxon>Eukaryota</taxon>
        <taxon>Metazoa</taxon>
        <taxon>Spiralia</taxon>
        <taxon>Lophotrochozoa</taxon>
        <taxon>Mollusca</taxon>
        <taxon>Gastropoda</taxon>
        <taxon>Caenogastropoda</taxon>
        <taxon>Sorbeoconcha</taxon>
        <taxon>Cerithioidea</taxon>
        <taxon>Batillariidae</taxon>
        <taxon>Batillaria</taxon>
    </lineage>
</organism>
<proteinExistence type="predicted"/>
<evidence type="ECO:0000313" key="2">
    <source>
        <dbReference type="Proteomes" id="UP001519460"/>
    </source>
</evidence>